<dbReference type="PANTHER" id="PTHR24291:SF50">
    <property type="entry name" value="BIFUNCTIONAL ALBAFLAVENONE MONOOXYGENASE_TERPENE SYNTHASE"/>
    <property type="match status" value="1"/>
</dbReference>
<dbReference type="eggNOG" id="KOG0157">
    <property type="taxonomic scope" value="Eukaryota"/>
</dbReference>
<dbReference type="GO" id="GO:0005506">
    <property type="term" value="F:iron ion binding"/>
    <property type="evidence" value="ECO:0007669"/>
    <property type="project" value="InterPro"/>
</dbReference>
<keyword evidence="6 8" id="KW-0408">Iron</keyword>
<keyword evidence="9" id="KW-1133">Transmembrane helix</keyword>
<feature type="transmembrane region" description="Helical" evidence="9">
    <location>
        <begin position="20"/>
        <end position="40"/>
    </location>
</feature>
<keyword evidence="11" id="KW-1185">Reference proteome</keyword>
<name>G4TLF2_SERID</name>
<accession>G4TLF2</accession>
<dbReference type="PRINTS" id="PR00385">
    <property type="entry name" value="P450"/>
</dbReference>
<gene>
    <name evidence="10" type="ORF">PIIN_06082</name>
</gene>
<sequence length="561" mass="63321">MFELLQDYVSLPSVSWTSALAVGALGVVIFSSVDFVWMILRPRFSPMRALKGPSGGSLFFGHLKLAGNQQPVGAWHRAQLKKYGHVLCYKGFMNQDRLLTTDLKAIQHILTNSAIYHKPYEARYSLSRLLGRGLLFAEGNEHRRQRRIMNPAFGTLNIRDMTEIFLSKSAELCAAMSKSIGKTPGVEQTRLNMLEYLSSTTLDIIGLAGFHYRFNSIKHLAENQRDDNELAVAFSQIFSVMTRHPLIGFLKVWFPIFRIIRFDERSRIEKKSNKTIQDIGHQLMQEKKAALLSSGGKAQSKDLLTLLIKANLTEANDGTSIDRSMTDEEVMNQIPTFLVAGHETTSTATTWALYTLSTRKDIQNKLRDELSAFPHDAPTMDELNSLPYLDRFVREALRYHSVVSGTVRVAVEDDIIPLDKPFEDRFGKLHSEIVVKKGDTMMIPIRVINTLEEIWGPDAEEFNPDRWIDPPEQSGAIPSSWGNQLSFLGGPRSCIGFRFAVVEMKALLFLLVRSFEFELGVPADEIIGSVAIVTRPTLKSNPGAGGQMPIWVRRLNHYWLF</sequence>
<protein>
    <submittedName>
        <fullName evidence="10">Related to Cytochrome P450</fullName>
    </submittedName>
</protein>
<evidence type="ECO:0000256" key="9">
    <source>
        <dbReference type="SAM" id="Phobius"/>
    </source>
</evidence>
<organism evidence="10 11">
    <name type="scientific">Serendipita indica (strain DSM 11827)</name>
    <name type="common">Root endophyte fungus</name>
    <name type="synonym">Piriformospora indica</name>
    <dbReference type="NCBI Taxonomy" id="1109443"/>
    <lineage>
        <taxon>Eukaryota</taxon>
        <taxon>Fungi</taxon>
        <taxon>Dikarya</taxon>
        <taxon>Basidiomycota</taxon>
        <taxon>Agaricomycotina</taxon>
        <taxon>Agaricomycetes</taxon>
        <taxon>Sebacinales</taxon>
        <taxon>Serendipitaceae</taxon>
        <taxon>Serendipita</taxon>
    </lineage>
</organism>
<keyword evidence="4 8" id="KW-0479">Metal-binding</keyword>
<reference evidence="10 11" key="1">
    <citation type="journal article" date="2011" name="PLoS Pathog.">
        <title>Endophytic Life Strategies Decoded by Genome and Transcriptome Analyses of the Mutualistic Root Symbiont Piriformospora indica.</title>
        <authorList>
            <person name="Zuccaro A."/>
            <person name="Lahrmann U."/>
            <person name="Guldener U."/>
            <person name="Langen G."/>
            <person name="Pfiffi S."/>
            <person name="Biedenkopf D."/>
            <person name="Wong P."/>
            <person name="Samans B."/>
            <person name="Grimm C."/>
            <person name="Basiewicz M."/>
            <person name="Murat C."/>
            <person name="Martin F."/>
            <person name="Kogel K.H."/>
        </authorList>
    </citation>
    <scope>NUCLEOTIDE SEQUENCE [LARGE SCALE GENOMIC DNA]</scope>
    <source>
        <strain evidence="10 11">DSM 11827</strain>
    </source>
</reference>
<dbReference type="Pfam" id="PF00067">
    <property type="entry name" value="p450"/>
    <property type="match status" value="1"/>
</dbReference>
<dbReference type="GO" id="GO:0016705">
    <property type="term" value="F:oxidoreductase activity, acting on paired donors, with incorporation or reduction of molecular oxygen"/>
    <property type="evidence" value="ECO:0007669"/>
    <property type="project" value="InterPro"/>
</dbReference>
<keyword evidence="3 8" id="KW-0349">Heme</keyword>
<dbReference type="InParanoid" id="G4TLF2"/>
<dbReference type="InterPro" id="IPR050196">
    <property type="entry name" value="Cytochrome_P450_Monoox"/>
</dbReference>
<feature type="binding site" description="axial binding residue" evidence="8">
    <location>
        <position position="494"/>
    </location>
    <ligand>
        <name>heme</name>
        <dbReference type="ChEBI" id="CHEBI:30413"/>
    </ligand>
    <ligandPart>
        <name>Fe</name>
        <dbReference type="ChEBI" id="CHEBI:18248"/>
    </ligandPart>
</feature>
<dbReference type="InterPro" id="IPR002403">
    <property type="entry name" value="Cyt_P450_E_grp-IV"/>
</dbReference>
<evidence type="ECO:0000256" key="2">
    <source>
        <dbReference type="ARBA" id="ARBA00010617"/>
    </source>
</evidence>
<keyword evidence="9" id="KW-0812">Transmembrane</keyword>
<comment type="caution">
    <text evidence="10">The sequence shown here is derived from an EMBL/GenBank/DDBJ whole genome shotgun (WGS) entry which is preliminary data.</text>
</comment>
<evidence type="ECO:0000256" key="1">
    <source>
        <dbReference type="ARBA" id="ARBA00001971"/>
    </source>
</evidence>
<dbReference type="AlphaFoldDB" id="G4TLF2"/>
<dbReference type="CDD" id="cd11069">
    <property type="entry name" value="CYP_FUM15-like"/>
    <property type="match status" value="1"/>
</dbReference>
<dbReference type="EMBL" id="CAFZ01000150">
    <property type="protein sequence ID" value="CCA72147.1"/>
    <property type="molecule type" value="Genomic_DNA"/>
</dbReference>
<evidence type="ECO:0000256" key="8">
    <source>
        <dbReference type="PIRSR" id="PIRSR602403-1"/>
    </source>
</evidence>
<dbReference type="InterPro" id="IPR036396">
    <property type="entry name" value="Cyt_P450_sf"/>
</dbReference>
<keyword evidence="7" id="KW-0503">Monooxygenase</keyword>
<evidence type="ECO:0000256" key="4">
    <source>
        <dbReference type="ARBA" id="ARBA00022723"/>
    </source>
</evidence>
<dbReference type="PRINTS" id="PR00465">
    <property type="entry name" value="EP450IV"/>
</dbReference>
<keyword evidence="9" id="KW-0472">Membrane</keyword>
<evidence type="ECO:0000256" key="6">
    <source>
        <dbReference type="ARBA" id="ARBA00023004"/>
    </source>
</evidence>
<dbReference type="HOGENOM" id="CLU_001570_5_11_1"/>
<dbReference type="InterPro" id="IPR001128">
    <property type="entry name" value="Cyt_P450"/>
</dbReference>
<evidence type="ECO:0000256" key="5">
    <source>
        <dbReference type="ARBA" id="ARBA00023002"/>
    </source>
</evidence>
<evidence type="ECO:0000313" key="11">
    <source>
        <dbReference type="Proteomes" id="UP000007148"/>
    </source>
</evidence>
<comment type="similarity">
    <text evidence="2">Belongs to the cytochrome P450 family.</text>
</comment>
<keyword evidence="5" id="KW-0560">Oxidoreductase</keyword>
<proteinExistence type="inferred from homology"/>
<comment type="cofactor">
    <cofactor evidence="1 8">
        <name>heme</name>
        <dbReference type="ChEBI" id="CHEBI:30413"/>
    </cofactor>
</comment>
<dbReference type="GO" id="GO:0020037">
    <property type="term" value="F:heme binding"/>
    <property type="evidence" value="ECO:0007669"/>
    <property type="project" value="InterPro"/>
</dbReference>
<evidence type="ECO:0000256" key="7">
    <source>
        <dbReference type="ARBA" id="ARBA00023033"/>
    </source>
</evidence>
<dbReference type="STRING" id="1109443.G4TLF2"/>
<evidence type="ECO:0000256" key="3">
    <source>
        <dbReference type="ARBA" id="ARBA00022617"/>
    </source>
</evidence>
<dbReference type="Gene3D" id="1.10.630.10">
    <property type="entry name" value="Cytochrome P450"/>
    <property type="match status" value="1"/>
</dbReference>
<dbReference type="PANTHER" id="PTHR24291">
    <property type="entry name" value="CYTOCHROME P450 FAMILY 4"/>
    <property type="match status" value="1"/>
</dbReference>
<dbReference type="OrthoDB" id="1470350at2759"/>
<dbReference type="GO" id="GO:0004497">
    <property type="term" value="F:monooxygenase activity"/>
    <property type="evidence" value="ECO:0007669"/>
    <property type="project" value="UniProtKB-KW"/>
</dbReference>
<dbReference type="OMA" id="HEPNWQL"/>
<evidence type="ECO:0000313" key="10">
    <source>
        <dbReference type="EMBL" id="CCA72147.1"/>
    </source>
</evidence>
<dbReference type="SUPFAM" id="SSF48264">
    <property type="entry name" value="Cytochrome P450"/>
    <property type="match status" value="1"/>
</dbReference>
<dbReference type="Proteomes" id="UP000007148">
    <property type="component" value="Unassembled WGS sequence"/>
</dbReference>